<evidence type="ECO:0000256" key="3">
    <source>
        <dbReference type="ARBA" id="ARBA00022692"/>
    </source>
</evidence>
<dbReference type="PANTHER" id="PTHR10924:SF6">
    <property type="entry name" value="SOLUTE CARRIER FAMILY 49 MEMBER A3"/>
    <property type="match status" value="1"/>
</dbReference>
<dbReference type="InterPro" id="IPR018159">
    <property type="entry name" value="Spectrin/alpha-actinin"/>
</dbReference>
<organism evidence="11 12">
    <name type="scientific">Durusdinium trenchii</name>
    <dbReference type="NCBI Taxonomy" id="1381693"/>
    <lineage>
        <taxon>Eukaryota</taxon>
        <taxon>Sar</taxon>
        <taxon>Alveolata</taxon>
        <taxon>Dinophyceae</taxon>
        <taxon>Suessiales</taxon>
        <taxon>Symbiodiniaceae</taxon>
        <taxon>Durusdinium</taxon>
    </lineage>
</organism>
<feature type="transmembrane region" description="Helical" evidence="10">
    <location>
        <begin position="1235"/>
        <end position="1257"/>
    </location>
</feature>
<dbReference type="CDD" id="cd00176">
    <property type="entry name" value="SPEC"/>
    <property type="match status" value="1"/>
</dbReference>
<feature type="region of interest" description="Disordered" evidence="9">
    <location>
        <begin position="1170"/>
        <end position="1196"/>
    </location>
</feature>
<evidence type="ECO:0000256" key="5">
    <source>
        <dbReference type="ARBA" id="ARBA00023034"/>
    </source>
</evidence>
<sequence length="1704" mass="184710">SKLVREESDESDESDESEGPGNLVHRDDAEVDAQAEEEGEESEEGTGRVLSKLQPGDGEGAGEQSVERGAQESFGGSDSAPRDSETLRSDPVVPVVQGDVYGLDVKGEEEAADDSLSQRSGGSQRSRQGSEPSRGRRLSVASSIASSKSSSKKSAKKARSKAGEATLRRAEALEKEVKVLDQQLVHMQQDLDDAQDALTRAKRSAAKREEKLRKQMEQLEASARADEQELRAAIKEKDLKLEELHAEVDELNEAAESFEEDYEALQAAHDKAAEDLAKATTQLQAASKMRETGVQELQEELQATQNSAEQSRREFTSQLREADKRVAELEHLNSELSNEVASLQRKLDEHEEARFAAEEAPALDPEHQADLYHAQEMQRKAEELLAQERRRVFTMQQDLAGLKAEVDRVTLKLEQADKRRVDEGEQHRAEISRLNLQLDNMRRRDDIQGVAALEQRLAALSEHLVAKQKQIELLTSEKGALRQRLKASERQVDDLKAVQQGVSGFVDVESGGRASRRYNSGGGGDVSIRFRRRQEAAAKRIARLGPIAAYPALAEALDAVDQVCLRVGATLWHQPYARLGFLCYIFLLHLWALFILLFHTHDHVDRAHPASGPPRLPPGMTSAGAERAADAAAAAAGRAAQSRIDRSRGSELAVGGRELGGAEEERKGAMSVVVKDGKVDEVIWEENGKPRVYSRRWWVLAAMSATYFCWNMATTRQVAAVTSFASYHDTTNEVNFSEGGGIDLIGTASAAALIPGYFLAMWALGRYGLVCIKVGAFAIALGNWLWYAAGTNFTLVVISVVVQSCFGTLMSTSILALSNTWFPEMERPLATAIITLVSLIGTGTGLVVTPMFNTGEDVVDPSLKSCEFGQLSSTLVTALAEAAVNNTEVLCVDDFEDAKEDFCCRLPLDIPSLNLFLAILTTLAFLFTLVAVKQAPPSLPAPSALEKESPPLLGGIKTLFSNQGFRNLALSDFVVSGPVQVLFYGISRLTPSELQDSSFLMSAGGLALALPLTVVFARLLARLKLYYEVTASGYCLGSFMFVVAAIGFALDSTGGNVMFFAAVVLCVSLFIAWQVAVYEFKTELVFAPSKAYEGLVVGTDRIIFQLSRIVFVSAIPPERVGGALNTFIIGSVIMCVGCIPVLLIKDKRAYARLAYDNANGKELKAWAGEGVGRGGESRDSGRANLEQPEPSDARSLSAAVKQSERAARAVAEMGGKVDEVIWEENGKPRVYPRRWWVLAALSVVYFCWNMAITRQVAAVPSFASYHDTTNEVNFSEGGGIDLIGTASAAALIPGYFMAMWALGRYGLACIKMGAFAIAVGNWMWYAAGTNYTVVMISVVVQAFFGPLTTTSILALSNTWFPEMERPLATAIITLMSLIGTGSGLVVTPMFNTGEDVVDPSLKSCEVDKLSSTLVTALAEAAVNNTEVLCVGDFEDVKEDFCCRLPLDISSLNLFMALLTTLAFFFALVAVKQAPPSLPAPSASEKESPPVLGGIKTLFSNQGFRNLALSDFVVSGPVQVLFYGISRLTPSELQDSSFLMSAGGLALALPLTVVFARLLARLKLYYEVTASGYCLGSFMFVIATIGFALDSTGGNVLFFAAVVLCVSLFIAWQVAVYEFKTELVFAPSKAYEGLVVGTDRIIFQLSRVVFVSAIPPERVGGALNTFIIGSVIMCVGCIPVLLIKDKRAYARLAYDNANGKELSVK</sequence>
<dbReference type="InterPro" id="IPR049680">
    <property type="entry name" value="FLVCR1-2_SLC49-like"/>
</dbReference>
<dbReference type="InterPro" id="IPR036259">
    <property type="entry name" value="MFS_trans_sf"/>
</dbReference>
<feature type="compositionally biased region" description="Low complexity" evidence="9">
    <location>
        <begin position="139"/>
        <end position="149"/>
    </location>
</feature>
<evidence type="ECO:0000256" key="4">
    <source>
        <dbReference type="ARBA" id="ARBA00022989"/>
    </source>
</evidence>
<evidence type="ECO:0000256" key="1">
    <source>
        <dbReference type="ARBA" id="ARBA00004141"/>
    </source>
</evidence>
<feature type="transmembrane region" description="Helical" evidence="10">
    <location>
        <begin position="829"/>
        <end position="852"/>
    </location>
</feature>
<feature type="transmembrane region" description="Helical" evidence="10">
    <location>
        <begin position="1123"/>
        <end position="1144"/>
    </location>
</feature>
<keyword evidence="12" id="KW-1185">Reference proteome</keyword>
<feature type="transmembrane region" description="Helical" evidence="10">
    <location>
        <begin position="915"/>
        <end position="932"/>
    </location>
</feature>
<dbReference type="PANTHER" id="PTHR10924">
    <property type="entry name" value="MAJOR FACILITATOR SUPERFAMILY PROTEIN-RELATED"/>
    <property type="match status" value="1"/>
</dbReference>
<dbReference type="Gene3D" id="1.20.1250.20">
    <property type="entry name" value="MFS general substrate transporter like domains"/>
    <property type="match status" value="2"/>
</dbReference>
<keyword evidence="4 10" id="KW-1133">Transmembrane helix</keyword>
<dbReference type="Pfam" id="PF09787">
    <property type="entry name" value="Golgin_A5"/>
    <property type="match status" value="1"/>
</dbReference>
<feature type="transmembrane region" description="Helical" evidence="10">
    <location>
        <begin position="1536"/>
        <end position="1557"/>
    </location>
</feature>
<dbReference type="InterPro" id="IPR019177">
    <property type="entry name" value="Golgin_subfamily_A_member_5"/>
</dbReference>
<keyword evidence="7 10" id="KW-0472">Membrane</keyword>
<feature type="non-terminal residue" evidence="11">
    <location>
        <position position="1704"/>
    </location>
</feature>
<feature type="non-terminal residue" evidence="11">
    <location>
        <position position="1"/>
    </location>
</feature>
<feature type="transmembrane region" description="Helical" evidence="10">
    <location>
        <begin position="999"/>
        <end position="1021"/>
    </location>
</feature>
<keyword evidence="3 10" id="KW-0812">Transmembrane</keyword>
<evidence type="ECO:0000313" key="11">
    <source>
        <dbReference type="EMBL" id="CAK8998281.1"/>
    </source>
</evidence>
<evidence type="ECO:0000256" key="8">
    <source>
        <dbReference type="SAM" id="Coils"/>
    </source>
</evidence>
<dbReference type="Proteomes" id="UP001642464">
    <property type="component" value="Unassembled WGS sequence"/>
</dbReference>
<comment type="caution">
    <text evidence="11">The sequence shown here is derived from an EMBL/GenBank/DDBJ whole genome shotgun (WGS) entry which is preliminary data.</text>
</comment>
<feature type="transmembrane region" description="Helical" evidence="10">
    <location>
        <begin position="1331"/>
        <end position="1355"/>
    </location>
</feature>
<feature type="transmembrane region" description="Helical" evidence="10">
    <location>
        <begin position="1367"/>
        <end position="1390"/>
    </location>
</feature>
<feature type="transmembrane region" description="Helical" evidence="10">
    <location>
        <begin position="1305"/>
        <end position="1325"/>
    </location>
</feature>
<feature type="transmembrane region" description="Helical" evidence="10">
    <location>
        <begin position="1277"/>
        <end position="1298"/>
    </location>
</feature>
<feature type="transmembrane region" description="Helical" evidence="10">
    <location>
        <begin position="739"/>
        <end position="760"/>
    </location>
</feature>
<feature type="transmembrane region" description="Helical" evidence="10">
    <location>
        <begin position="697"/>
        <end position="719"/>
    </location>
</feature>
<feature type="coiled-coil region" evidence="8">
    <location>
        <begin position="399"/>
        <end position="498"/>
    </location>
</feature>
<comment type="subcellular location">
    <subcellularLocation>
        <location evidence="2">Golgi apparatus membrane</location>
    </subcellularLocation>
    <subcellularLocation>
        <location evidence="1">Membrane</location>
        <topology evidence="1">Multi-pass membrane protein</topology>
    </subcellularLocation>
</comment>
<feature type="transmembrane region" description="Helical" evidence="10">
    <location>
        <begin position="1569"/>
        <end position="1588"/>
    </location>
</feature>
<gene>
    <name evidence="11" type="ORF">SCF082_LOCUS5575</name>
</gene>
<feature type="transmembrane region" description="Helical" evidence="10">
    <location>
        <begin position="1056"/>
        <end position="1080"/>
    </location>
</feature>
<reference evidence="11 12" key="1">
    <citation type="submission" date="2024-02" db="EMBL/GenBank/DDBJ databases">
        <authorList>
            <person name="Chen Y."/>
            <person name="Shah S."/>
            <person name="Dougan E. K."/>
            <person name="Thang M."/>
            <person name="Chan C."/>
        </authorList>
    </citation>
    <scope>NUCLEOTIDE SEQUENCE [LARGE SCALE GENOMIC DNA]</scope>
</reference>
<evidence type="ECO:0000256" key="10">
    <source>
        <dbReference type="SAM" id="Phobius"/>
    </source>
</evidence>
<feature type="transmembrane region" description="Helical" evidence="10">
    <location>
        <begin position="1661"/>
        <end position="1682"/>
    </location>
</feature>
<feature type="compositionally biased region" description="Low complexity" evidence="9">
    <location>
        <begin position="117"/>
        <end position="132"/>
    </location>
</feature>
<keyword evidence="5" id="KW-0333">Golgi apparatus</keyword>
<feature type="transmembrane region" description="Helical" evidence="10">
    <location>
        <begin position="1033"/>
        <end position="1050"/>
    </location>
</feature>
<feature type="transmembrane region" description="Helical" evidence="10">
    <location>
        <begin position="576"/>
        <end position="598"/>
    </location>
</feature>
<protein>
    <submittedName>
        <fullName evidence="11">Golgin subfamily A member 5 (Golgin-84)</fullName>
    </submittedName>
</protein>
<evidence type="ECO:0000256" key="9">
    <source>
        <dbReference type="SAM" id="MobiDB-lite"/>
    </source>
</evidence>
<name>A0ABP0I6T5_9DINO</name>
<feature type="region of interest" description="Disordered" evidence="9">
    <location>
        <begin position="1"/>
        <end position="167"/>
    </location>
</feature>
<feature type="transmembrane region" description="Helical" evidence="10">
    <location>
        <begin position="1453"/>
        <end position="1470"/>
    </location>
</feature>
<evidence type="ECO:0000256" key="7">
    <source>
        <dbReference type="ARBA" id="ARBA00023136"/>
    </source>
</evidence>
<evidence type="ECO:0000256" key="6">
    <source>
        <dbReference type="ARBA" id="ARBA00023054"/>
    </source>
</evidence>
<keyword evidence="6 8" id="KW-0175">Coiled coil</keyword>
<feature type="compositionally biased region" description="Acidic residues" evidence="9">
    <location>
        <begin position="29"/>
        <end position="44"/>
    </location>
</feature>
<feature type="compositionally biased region" description="Acidic residues" evidence="9">
    <location>
        <begin position="7"/>
        <end position="18"/>
    </location>
</feature>
<accession>A0ABP0I6T5</accession>
<feature type="region of interest" description="Disordered" evidence="9">
    <location>
        <begin position="639"/>
        <end position="658"/>
    </location>
</feature>
<feature type="compositionally biased region" description="Basic residues" evidence="9">
    <location>
        <begin position="150"/>
        <end position="160"/>
    </location>
</feature>
<feature type="transmembrane region" description="Helical" evidence="10">
    <location>
        <begin position="1595"/>
        <end position="1614"/>
    </location>
</feature>
<evidence type="ECO:0000313" key="12">
    <source>
        <dbReference type="Proteomes" id="UP001642464"/>
    </source>
</evidence>
<dbReference type="EMBL" id="CAXAMM010003024">
    <property type="protein sequence ID" value="CAK8998281.1"/>
    <property type="molecule type" value="Genomic_DNA"/>
</dbReference>
<dbReference type="SUPFAM" id="SSF103473">
    <property type="entry name" value="MFS general substrate transporter"/>
    <property type="match status" value="2"/>
</dbReference>
<proteinExistence type="predicted"/>
<evidence type="ECO:0000256" key="2">
    <source>
        <dbReference type="ARBA" id="ARBA00004394"/>
    </source>
</evidence>
<feature type="transmembrane region" description="Helical" evidence="10">
    <location>
        <begin position="793"/>
        <end position="817"/>
    </location>
</feature>
<feature type="transmembrane region" description="Helical" evidence="10">
    <location>
        <begin position="767"/>
        <end position="787"/>
    </location>
</feature>